<keyword evidence="1" id="KW-0456">Lyase</keyword>
<dbReference type="GO" id="GO:0019262">
    <property type="term" value="P:N-acetylneuraminate catabolic process"/>
    <property type="evidence" value="ECO:0007669"/>
    <property type="project" value="TreeGrafter"/>
</dbReference>
<dbReference type="EMBL" id="JAGETQ010000016">
    <property type="protein sequence ID" value="MBO1915958.1"/>
    <property type="molecule type" value="Genomic_DNA"/>
</dbReference>
<name>A0A939SR51_PRORE</name>
<dbReference type="InterPro" id="IPR002220">
    <property type="entry name" value="DapA-like"/>
</dbReference>
<dbReference type="GO" id="GO:0005829">
    <property type="term" value="C:cytosol"/>
    <property type="evidence" value="ECO:0007669"/>
    <property type="project" value="TreeGrafter"/>
</dbReference>
<gene>
    <name evidence="2" type="ORF">J4727_04870</name>
</gene>
<comment type="caution">
    <text evidence="2">The sequence shown here is derived from an EMBL/GenBank/DDBJ whole genome shotgun (WGS) entry which is preliminary data.</text>
</comment>
<dbReference type="CDD" id="cd00408">
    <property type="entry name" value="DHDPS-like"/>
    <property type="match status" value="1"/>
</dbReference>
<sequence length="114" mass="12726">MTHFHGIFPYLVSPVDQTKGTVLESSLRHLIEHLISSGVHGLSPLGSTGEYAYLSQELRNEVVRITVDQAAGRVPVLAGLPVSQRQMHVFKRTVCQFRCGWHGADIAKMYPLER</sequence>
<dbReference type="Gene3D" id="3.20.20.70">
    <property type="entry name" value="Aldolase class I"/>
    <property type="match status" value="1"/>
</dbReference>
<dbReference type="InterPro" id="IPR013785">
    <property type="entry name" value="Aldolase_TIM"/>
</dbReference>
<evidence type="ECO:0000256" key="1">
    <source>
        <dbReference type="ARBA" id="ARBA00023239"/>
    </source>
</evidence>
<dbReference type="Proteomes" id="UP000664477">
    <property type="component" value="Unassembled WGS sequence"/>
</dbReference>
<protein>
    <submittedName>
        <fullName evidence="2">Dihydrodipicolinate synthase family protein</fullName>
    </submittedName>
</protein>
<accession>A0A939SR51</accession>
<dbReference type="GO" id="GO:0008747">
    <property type="term" value="F:N-acetylneuraminate lyase activity"/>
    <property type="evidence" value="ECO:0007669"/>
    <property type="project" value="TreeGrafter"/>
</dbReference>
<organism evidence="2 3">
    <name type="scientific">Providencia rettgeri</name>
    <dbReference type="NCBI Taxonomy" id="587"/>
    <lineage>
        <taxon>Bacteria</taxon>
        <taxon>Pseudomonadati</taxon>
        <taxon>Pseudomonadota</taxon>
        <taxon>Gammaproteobacteria</taxon>
        <taxon>Enterobacterales</taxon>
        <taxon>Morganellaceae</taxon>
        <taxon>Providencia</taxon>
    </lineage>
</organism>
<evidence type="ECO:0000313" key="2">
    <source>
        <dbReference type="EMBL" id="MBO1915958.1"/>
    </source>
</evidence>
<dbReference type="Pfam" id="PF00701">
    <property type="entry name" value="DHDPS"/>
    <property type="match status" value="1"/>
</dbReference>
<dbReference type="PANTHER" id="PTHR42849:SF1">
    <property type="entry name" value="N-ACETYLNEURAMINATE LYASE"/>
    <property type="match status" value="1"/>
</dbReference>
<dbReference type="PANTHER" id="PTHR42849">
    <property type="entry name" value="N-ACETYLNEURAMINATE LYASE"/>
    <property type="match status" value="1"/>
</dbReference>
<reference evidence="2" key="1">
    <citation type="submission" date="2021-03" db="EMBL/GenBank/DDBJ databases">
        <title>Molecular epidemiology and mechanisms of colistin and carbapenem resistance in Enterobacteriaceae from clinical isolates, the environment and porcine samples in Pretoria, South Africa.</title>
        <authorList>
            <person name="Bogoshi D."/>
            <person name="Mbelle N.M."/>
            <person name="Naidoo V."/>
            <person name="Osei Sekyere J."/>
        </authorList>
    </citation>
    <scope>NUCLEOTIDE SEQUENCE</scope>
    <source>
        <strain evidence="2">C052</strain>
    </source>
</reference>
<proteinExistence type="predicted"/>
<dbReference type="SUPFAM" id="SSF51569">
    <property type="entry name" value="Aldolase"/>
    <property type="match status" value="1"/>
</dbReference>
<dbReference type="AlphaFoldDB" id="A0A939SR51"/>
<evidence type="ECO:0000313" key="3">
    <source>
        <dbReference type="Proteomes" id="UP000664477"/>
    </source>
</evidence>